<evidence type="ECO:0000313" key="3">
    <source>
        <dbReference type="EMBL" id="OTG16283.1"/>
    </source>
</evidence>
<evidence type="ECO:0000313" key="2">
    <source>
        <dbReference type="EMBL" id="KAF5792573.1"/>
    </source>
</evidence>
<feature type="region of interest" description="Disordered" evidence="1">
    <location>
        <begin position="1"/>
        <end position="47"/>
    </location>
</feature>
<organism evidence="3 4">
    <name type="scientific">Helianthus annuus</name>
    <name type="common">Common sunflower</name>
    <dbReference type="NCBI Taxonomy" id="4232"/>
    <lineage>
        <taxon>Eukaryota</taxon>
        <taxon>Viridiplantae</taxon>
        <taxon>Streptophyta</taxon>
        <taxon>Embryophyta</taxon>
        <taxon>Tracheophyta</taxon>
        <taxon>Spermatophyta</taxon>
        <taxon>Magnoliopsida</taxon>
        <taxon>eudicotyledons</taxon>
        <taxon>Gunneridae</taxon>
        <taxon>Pentapetalae</taxon>
        <taxon>asterids</taxon>
        <taxon>campanulids</taxon>
        <taxon>Asterales</taxon>
        <taxon>Asteraceae</taxon>
        <taxon>Asteroideae</taxon>
        <taxon>Heliantheae alliance</taxon>
        <taxon>Heliantheae</taxon>
        <taxon>Helianthus</taxon>
    </lineage>
</organism>
<reference evidence="2" key="3">
    <citation type="submission" date="2020-06" db="EMBL/GenBank/DDBJ databases">
        <title>Helianthus annuus Genome sequencing and assembly Release 2.</title>
        <authorList>
            <person name="Gouzy J."/>
            <person name="Langlade N."/>
            <person name="Munos S."/>
        </authorList>
    </citation>
    <scope>NUCLEOTIDE SEQUENCE</scope>
    <source>
        <tissue evidence="2">Leaves</tissue>
    </source>
</reference>
<reference evidence="2 4" key="1">
    <citation type="journal article" date="2017" name="Nature">
        <title>The sunflower genome provides insights into oil metabolism, flowering and Asterid evolution.</title>
        <authorList>
            <person name="Badouin H."/>
            <person name="Gouzy J."/>
            <person name="Grassa C.J."/>
            <person name="Murat F."/>
            <person name="Staton S.E."/>
            <person name="Cottret L."/>
            <person name="Lelandais-Briere C."/>
            <person name="Owens G.L."/>
            <person name="Carrere S."/>
            <person name="Mayjonade B."/>
            <person name="Legrand L."/>
            <person name="Gill N."/>
            <person name="Kane N.C."/>
            <person name="Bowers J.E."/>
            <person name="Hubner S."/>
            <person name="Bellec A."/>
            <person name="Berard A."/>
            <person name="Berges H."/>
            <person name="Blanchet N."/>
            <person name="Boniface M.C."/>
            <person name="Brunel D."/>
            <person name="Catrice O."/>
            <person name="Chaidir N."/>
            <person name="Claudel C."/>
            <person name="Donnadieu C."/>
            <person name="Faraut T."/>
            <person name="Fievet G."/>
            <person name="Helmstetter N."/>
            <person name="King M."/>
            <person name="Knapp S.J."/>
            <person name="Lai Z."/>
            <person name="Le Paslier M.C."/>
            <person name="Lippi Y."/>
            <person name="Lorenzon L."/>
            <person name="Mandel J.R."/>
            <person name="Marage G."/>
            <person name="Marchand G."/>
            <person name="Marquand E."/>
            <person name="Bret-Mestries E."/>
            <person name="Morien E."/>
            <person name="Nambeesan S."/>
            <person name="Nguyen T."/>
            <person name="Pegot-Espagnet P."/>
            <person name="Pouilly N."/>
            <person name="Raftis F."/>
            <person name="Sallet E."/>
            <person name="Schiex T."/>
            <person name="Thomas J."/>
            <person name="Vandecasteele C."/>
            <person name="Vares D."/>
            <person name="Vear F."/>
            <person name="Vautrin S."/>
            <person name="Crespi M."/>
            <person name="Mangin B."/>
            <person name="Burke J.M."/>
            <person name="Salse J."/>
            <person name="Munos S."/>
            <person name="Vincourt P."/>
            <person name="Rieseberg L.H."/>
            <person name="Langlade N.B."/>
        </authorList>
    </citation>
    <scope>NUCLEOTIDE SEQUENCE [LARGE SCALE GENOMIC DNA]</scope>
    <source>
        <strain evidence="4">cv. SF193</strain>
        <tissue evidence="2">Leaves</tissue>
    </source>
</reference>
<dbReference type="InParanoid" id="A0A251TZW5"/>
<dbReference type="Gramene" id="mRNA:HanXRQr2_Chr09g0407481">
    <property type="protein sequence ID" value="mRNA:HanXRQr2_Chr09g0407481"/>
    <property type="gene ID" value="HanXRQr2_Chr09g0407481"/>
</dbReference>
<reference evidence="3" key="2">
    <citation type="submission" date="2017-02" db="EMBL/GenBank/DDBJ databases">
        <title>Sunflower complete genome.</title>
        <authorList>
            <person name="Langlade N."/>
            <person name="Munos S."/>
        </authorList>
    </citation>
    <scope>NUCLEOTIDE SEQUENCE [LARGE SCALE GENOMIC DNA]</scope>
    <source>
        <tissue evidence="3">Leaves</tissue>
    </source>
</reference>
<dbReference type="EMBL" id="CM007898">
    <property type="protein sequence ID" value="OTG16283.1"/>
    <property type="molecule type" value="Genomic_DNA"/>
</dbReference>
<dbReference type="AlphaFoldDB" id="A0A251TZW5"/>
<dbReference type="Proteomes" id="UP000215914">
    <property type="component" value="Chromosome 9"/>
</dbReference>
<dbReference type="EMBL" id="MNCJ02000324">
    <property type="protein sequence ID" value="KAF5792573.1"/>
    <property type="molecule type" value="Genomic_DNA"/>
</dbReference>
<proteinExistence type="predicted"/>
<name>A0A251TZW5_HELAN</name>
<keyword evidence="4" id="KW-1185">Reference proteome</keyword>
<evidence type="ECO:0000313" key="4">
    <source>
        <dbReference type="Proteomes" id="UP000215914"/>
    </source>
</evidence>
<protein>
    <submittedName>
        <fullName evidence="3">Uncharacterized protein</fullName>
    </submittedName>
</protein>
<dbReference type="STRING" id="4232.A0A251TZW5"/>
<gene>
    <name evidence="3" type="ORF">HannXRQ_Chr09g0269731</name>
    <name evidence="2" type="ORF">HanXRQr2_Chr09g0407481</name>
</gene>
<sequence length="116" mass="12712">MATTGDGNPHYETAGAGGKFRKRPLRRSIPATPYARPPSAARNHKRTYRQNCLARHERFLGGGGGRRDFSYIGDKKQIDLIGFPTKLLATSAGSTANPEKSAILIKEDLAMKKIDK</sequence>
<evidence type="ECO:0000256" key="1">
    <source>
        <dbReference type="SAM" id="MobiDB-lite"/>
    </source>
</evidence>
<accession>A0A251TZW5</accession>